<dbReference type="InterPro" id="IPR031327">
    <property type="entry name" value="MCM"/>
</dbReference>
<dbReference type="Pfam" id="PF17207">
    <property type="entry name" value="MCM_OB"/>
    <property type="match status" value="2"/>
</dbReference>
<dbReference type="SMART" id="SM00382">
    <property type="entry name" value="AAA"/>
    <property type="match status" value="1"/>
</dbReference>
<comment type="catalytic activity">
    <reaction evidence="11">
        <text>ATP + H2O = ADP + phosphate + H(+)</text>
        <dbReference type="Rhea" id="RHEA:13065"/>
        <dbReference type="ChEBI" id="CHEBI:15377"/>
        <dbReference type="ChEBI" id="CHEBI:15378"/>
        <dbReference type="ChEBI" id="CHEBI:30616"/>
        <dbReference type="ChEBI" id="CHEBI:43474"/>
        <dbReference type="ChEBI" id="CHEBI:456216"/>
        <dbReference type="EC" id="3.6.4.12"/>
    </reaction>
</comment>
<dbReference type="FunFam" id="2.20.28.10:FF:000003">
    <property type="entry name" value="DNA helicase"/>
    <property type="match status" value="1"/>
</dbReference>
<gene>
    <name evidence="14" type="ORF">DEA37_0011516</name>
</gene>
<evidence type="ECO:0000256" key="10">
    <source>
        <dbReference type="RuleBase" id="RU004070"/>
    </source>
</evidence>
<dbReference type="SMART" id="SM00350">
    <property type="entry name" value="MCM"/>
    <property type="match status" value="1"/>
</dbReference>
<feature type="compositionally biased region" description="Low complexity" evidence="12">
    <location>
        <begin position="17"/>
        <end position="29"/>
    </location>
</feature>
<keyword evidence="7 10" id="KW-0067">ATP-binding</keyword>
<evidence type="ECO:0000256" key="11">
    <source>
        <dbReference type="RuleBase" id="RU368062"/>
    </source>
</evidence>
<evidence type="ECO:0000256" key="3">
    <source>
        <dbReference type="ARBA" id="ARBA00022705"/>
    </source>
</evidence>
<evidence type="ECO:0000313" key="15">
    <source>
        <dbReference type="Proteomes" id="UP000324629"/>
    </source>
</evidence>
<dbReference type="InterPro" id="IPR036388">
    <property type="entry name" value="WH-like_DNA-bd_sf"/>
</dbReference>
<dbReference type="GO" id="GO:1902975">
    <property type="term" value="P:mitotic DNA replication initiation"/>
    <property type="evidence" value="ECO:0007669"/>
    <property type="project" value="TreeGrafter"/>
</dbReference>
<dbReference type="Gene3D" id="1.10.10.10">
    <property type="entry name" value="Winged helix-like DNA-binding domain superfamily/Winged helix DNA-binding domain"/>
    <property type="match status" value="1"/>
</dbReference>
<dbReference type="Proteomes" id="UP000324629">
    <property type="component" value="Unassembled WGS sequence"/>
</dbReference>
<dbReference type="GO" id="GO:0005634">
    <property type="term" value="C:nucleus"/>
    <property type="evidence" value="ECO:0007669"/>
    <property type="project" value="UniProtKB-SubCell"/>
</dbReference>
<dbReference type="GO" id="GO:0042555">
    <property type="term" value="C:MCM complex"/>
    <property type="evidence" value="ECO:0007669"/>
    <property type="project" value="UniProtKB-UniRule"/>
</dbReference>
<keyword evidence="3 11" id="KW-0235">DNA replication</keyword>
<dbReference type="Pfam" id="PF14551">
    <property type="entry name" value="MCM_N"/>
    <property type="match status" value="1"/>
</dbReference>
<dbReference type="GO" id="GO:0005524">
    <property type="term" value="F:ATP binding"/>
    <property type="evidence" value="ECO:0007669"/>
    <property type="project" value="UniProtKB-UniRule"/>
</dbReference>
<evidence type="ECO:0000256" key="9">
    <source>
        <dbReference type="ARBA" id="ARBA00023242"/>
    </source>
</evidence>
<dbReference type="PRINTS" id="PR01660">
    <property type="entry name" value="MCMPROTEIN4"/>
</dbReference>
<dbReference type="GO" id="GO:0000727">
    <property type="term" value="P:double-strand break repair via break-induced replication"/>
    <property type="evidence" value="ECO:0007669"/>
    <property type="project" value="TreeGrafter"/>
</dbReference>
<evidence type="ECO:0000256" key="5">
    <source>
        <dbReference type="ARBA" id="ARBA00022801"/>
    </source>
</evidence>
<feature type="compositionally biased region" description="Polar residues" evidence="12">
    <location>
        <begin position="74"/>
        <end position="83"/>
    </location>
</feature>
<dbReference type="GO" id="GO:0017116">
    <property type="term" value="F:single-stranded DNA helicase activity"/>
    <property type="evidence" value="ECO:0007669"/>
    <property type="project" value="TreeGrafter"/>
</dbReference>
<feature type="compositionally biased region" description="Polar residues" evidence="12">
    <location>
        <begin position="124"/>
        <end position="133"/>
    </location>
</feature>
<evidence type="ECO:0000256" key="6">
    <source>
        <dbReference type="ARBA" id="ARBA00022806"/>
    </source>
</evidence>
<dbReference type="Pfam" id="PF17855">
    <property type="entry name" value="MCM_lid"/>
    <property type="match status" value="1"/>
</dbReference>
<keyword evidence="4 10" id="KW-0547">Nucleotide-binding</keyword>
<accession>A0A5J4NRN0</accession>
<feature type="region of interest" description="Disordered" evidence="12">
    <location>
        <begin position="1"/>
        <end position="95"/>
    </location>
</feature>
<keyword evidence="9 11" id="KW-0539">Nucleus</keyword>
<dbReference type="Pfam" id="PF21128">
    <property type="entry name" value="WHD_MCM4"/>
    <property type="match status" value="1"/>
</dbReference>
<dbReference type="SUPFAM" id="SSF50249">
    <property type="entry name" value="Nucleic acid-binding proteins"/>
    <property type="match status" value="2"/>
</dbReference>
<proteinExistence type="inferred from homology"/>
<keyword evidence="8 10" id="KW-0238">DNA-binding</keyword>
<evidence type="ECO:0000256" key="12">
    <source>
        <dbReference type="SAM" id="MobiDB-lite"/>
    </source>
</evidence>
<keyword evidence="5 11" id="KW-0378">Hydrolase</keyword>
<dbReference type="AlphaFoldDB" id="A0A5J4NRN0"/>
<keyword evidence="6 11" id="KW-0347">Helicase</keyword>
<feature type="compositionally biased region" description="Polar residues" evidence="12">
    <location>
        <begin position="30"/>
        <end position="47"/>
    </location>
</feature>
<comment type="similarity">
    <text evidence="2 10">Belongs to the MCM family.</text>
</comment>
<dbReference type="InterPro" id="IPR033762">
    <property type="entry name" value="MCM_OB"/>
</dbReference>
<dbReference type="GO" id="GO:0003697">
    <property type="term" value="F:single-stranded DNA binding"/>
    <property type="evidence" value="ECO:0007669"/>
    <property type="project" value="TreeGrafter"/>
</dbReference>
<dbReference type="Gene3D" id="3.30.1640.10">
    <property type="entry name" value="mini-chromosome maintenance (MCM) complex, chain A, domain 1"/>
    <property type="match status" value="1"/>
</dbReference>
<evidence type="ECO:0000259" key="13">
    <source>
        <dbReference type="PROSITE" id="PS50051"/>
    </source>
</evidence>
<dbReference type="PRINTS" id="PR01657">
    <property type="entry name" value="MCMFAMILY"/>
</dbReference>
<dbReference type="InterPro" id="IPR027925">
    <property type="entry name" value="MCM_N"/>
</dbReference>
<name>A0A5J4NRN0_9TREM</name>
<feature type="region of interest" description="Disordered" evidence="12">
    <location>
        <begin position="114"/>
        <end position="133"/>
    </location>
</feature>
<dbReference type="EMBL" id="QNGE01001170">
    <property type="protein sequence ID" value="KAA3678246.1"/>
    <property type="molecule type" value="Genomic_DNA"/>
</dbReference>
<dbReference type="PROSITE" id="PS00847">
    <property type="entry name" value="MCM_1"/>
    <property type="match status" value="1"/>
</dbReference>
<dbReference type="CDD" id="cd17755">
    <property type="entry name" value="MCM4"/>
    <property type="match status" value="1"/>
</dbReference>
<dbReference type="Gene3D" id="3.40.50.300">
    <property type="entry name" value="P-loop containing nucleotide triphosphate hydrolases"/>
    <property type="match status" value="1"/>
</dbReference>
<dbReference type="InterPro" id="IPR001208">
    <property type="entry name" value="MCM_dom"/>
</dbReference>
<keyword evidence="15" id="KW-1185">Reference proteome</keyword>
<dbReference type="InterPro" id="IPR008047">
    <property type="entry name" value="MCM_4"/>
</dbReference>
<dbReference type="InterPro" id="IPR041562">
    <property type="entry name" value="MCM_lid"/>
</dbReference>
<dbReference type="Gene3D" id="2.20.28.10">
    <property type="match status" value="1"/>
</dbReference>
<evidence type="ECO:0000256" key="4">
    <source>
        <dbReference type="ARBA" id="ARBA00022741"/>
    </source>
</evidence>
<sequence length="936" mass="103875">MPVGRPVGSRRRRHHSGVSSSDVFDGDQSTADVTDSNSALAEASSHNAPIDEPSGSVDPRSGLRTSEVEPGSPLSYSDMSSYTGAGGDGLSSIRPGVNDEAAVRAVLSQSGPLVPADGGIAGTTDGSSRSGPQTVIWGTDVNIARVMSQFKQFLLTFVPPVCSDQIYLTTGQELDHTRPLYLQLLEDLCISGQTYLDIDCEHLRQAHPQLYTQLVTFPKEVIPACDAATNALFMDRFRDATLERSIQVRPFNCAQARNLRSLDPDDLDQLVSVSGLVIRLSSLIPEMMRAEFKCSVCGAVNAVACERGCLTEPEACVRCHSAHTVQLQHNRCLFVDKQMIKLQLISVRPCLFYSSFTFCKVPITVISVTSDSKGIYVESSLTSPMFFNLQESPENMPASQTPHTIVLYAHEDLVDRVKPGDRVIVTGIYRAVPLRLSNRQRTLKAIYKTYVDVLHFVVEGDQPRADKSPLDRDAYVRGGSLRQFTEDEIREFRSLAAKPDLYERLAAAIAPTIYENEDVKKGLLLQLFSGTRKDFTAKGRGEFRSEINILLCGDPGTSKSQLLQYVYRLTPRGQYTSGKGSSAVGLTAFVTKDPETRQLTLQTGALVLADNGICCIDEFDKMTDSTRSVLHEVMEQQTLSIAKAGILCQLHARTSILAAANPVGSKWDPNKTIIDNIQLPHTLLSRFDLIFLILDPQDEVYDARLARHLVGLYYRGTLTCETNSSSQSSSTAGRRTRQPAAVVMETDDEDSTNNVDIHFLKEYISYAKTNFHPKLSDEAGEYLVREYVEMRKLGSGRGQITAYPRQLESLIRLSEAHARLRLSNEVTADDCREARRLQREALKQAAIDPVTGTIDINILTTGVSSSMRKRREEMAAAVWTLLEEKPRVLTFVYSRILEELRSRSERMITREAFEDGLNMLKNSNKIDWAGNTIRKR</sequence>
<dbReference type="SUPFAM" id="SSF52540">
    <property type="entry name" value="P-loop containing nucleoside triphosphate hydrolases"/>
    <property type="match status" value="1"/>
</dbReference>
<dbReference type="PANTHER" id="PTHR11630">
    <property type="entry name" value="DNA REPLICATION LICENSING FACTOR MCM FAMILY MEMBER"/>
    <property type="match status" value="1"/>
</dbReference>
<evidence type="ECO:0000256" key="1">
    <source>
        <dbReference type="ARBA" id="ARBA00004123"/>
    </source>
</evidence>
<comment type="subunit">
    <text evidence="11">Component of the MCM2-7 complex.</text>
</comment>
<evidence type="ECO:0000256" key="7">
    <source>
        <dbReference type="ARBA" id="ARBA00022840"/>
    </source>
</evidence>
<dbReference type="Pfam" id="PF00493">
    <property type="entry name" value="MCM"/>
    <property type="match status" value="1"/>
</dbReference>
<organism evidence="14 15">
    <name type="scientific">Paragonimus westermani</name>
    <dbReference type="NCBI Taxonomy" id="34504"/>
    <lineage>
        <taxon>Eukaryota</taxon>
        <taxon>Metazoa</taxon>
        <taxon>Spiralia</taxon>
        <taxon>Lophotrochozoa</taxon>
        <taxon>Platyhelminthes</taxon>
        <taxon>Trematoda</taxon>
        <taxon>Digenea</taxon>
        <taxon>Plagiorchiida</taxon>
        <taxon>Troglotremata</taxon>
        <taxon>Troglotrematidae</taxon>
        <taxon>Paragonimus</taxon>
    </lineage>
</organism>
<dbReference type="Gene3D" id="2.40.50.140">
    <property type="entry name" value="Nucleic acid-binding proteins"/>
    <property type="match status" value="1"/>
</dbReference>
<comment type="caution">
    <text evidence="14">The sequence shown here is derived from an EMBL/GenBank/DDBJ whole genome shotgun (WGS) entry which is preliminary data.</text>
</comment>
<dbReference type="GO" id="GO:0006271">
    <property type="term" value="P:DNA strand elongation involved in DNA replication"/>
    <property type="evidence" value="ECO:0007669"/>
    <property type="project" value="TreeGrafter"/>
</dbReference>
<dbReference type="GO" id="GO:0016887">
    <property type="term" value="F:ATP hydrolysis activity"/>
    <property type="evidence" value="ECO:0007669"/>
    <property type="project" value="RHEA"/>
</dbReference>
<dbReference type="FunFam" id="3.40.50.300:FF:000826">
    <property type="entry name" value="Replicative DNA helicase Mcm"/>
    <property type="match status" value="1"/>
</dbReference>
<dbReference type="InterPro" id="IPR027417">
    <property type="entry name" value="P-loop_NTPase"/>
</dbReference>
<protein>
    <recommendedName>
        <fullName evidence="11">DNA replication licensing factor MCM4</fullName>
        <ecNumber evidence="11">3.6.4.12</ecNumber>
    </recommendedName>
</protein>
<comment type="function">
    <text evidence="11">Acts as component of the MCM2-7 complex (MCM complex) which is the replicative helicase essential for 'once per cell cycle' DNA replication initiation and elongation in eukaryotic cells. The active ATPase sites in the MCM2-7 ring are formed through the interaction surfaces of two neighboring subunits such that a critical structure of a conserved arginine finger motif is provided in trans relative to the ATP-binding site of the Walker A box of the adjacent subunit. The six ATPase active sites, however, are likely to contribute differentially to the complex helicase activity.</text>
</comment>
<reference evidence="14 15" key="1">
    <citation type="journal article" date="2019" name="Gigascience">
        <title>Whole-genome sequence of the oriental lung fluke Paragonimus westermani.</title>
        <authorList>
            <person name="Oey H."/>
            <person name="Zakrzewski M."/>
            <person name="Narain K."/>
            <person name="Devi K.R."/>
            <person name="Agatsuma T."/>
            <person name="Nawaratna S."/>
            <person name="Gobert G.N."/>
            <person name="Jones M.K."/>
            <person name="Ragan M.A."/>
            <person name="McManus D.P."/>
            <person name="Krause L."/>
        </authorList>
    </citation>
    <scope>NUCLEOTIDE SEQUENCE [LARGE SCALE GENOMIC DNA]</scope>
    <source>
        <strain evidence="14 15">IND2009</strain>
    </source>
</reference>
<evidence type="ECO:0000256" key="2">
    <source>
        <dbReference type="ARBA" id="ARBA00008010"/>
    </source>
</evidence>
<comment type="subcellular location">
    <subcellularLocation>
        <location evidence="1">Nucleus</location>
    </subcellularLocation>
</comment>
<dbReference type="InterPro" id="IPR018525">
    <property type="entry name" value="MCM_CS"/>
</dbReference>
<dbReference type="PROSITE" id="PS50051">
    <property type="entry name" value="MCM_2"/>
    <property type="match status" value="1"/>
</dbReference>
<evidence type="ECO:0000313" key="14">
    <source>
        <dbReference type="EMBL" id="KAA3678246.1"/>
    </source>
</evidence>
<evidence type="ECO:0000256" key="8">
    <source>
        <dbReference type="ARBA" id="ARBA00023125"/>
    </source>
</evidence>
<dbReference type="PANTHER" id="PTHR11630:SF66">
    <property type="entry name" value="DNA REPLICATION LICENSING FACTOR MCM4"/>
    <property type="match status" value="1"/>
</dbReference>
<dbReference type="EC" id="3.6.4.12" evidence="11"/>
<feature type="domain" description="MCM C-terminal AAA(+) ATPase" evidence="13">
    <location>
        <begin position="501"/>
        <end position="709"/>
    </location>
</feature>
<dbReference type="InterPro" id="IPR003593">
    <property type="entry name" value="AAA+_ATPase"/>
</dbReference>
<dbReference type="InterPro" id="IPR012340">
    <property type="entry name" value="NA-bd_OB-fold"/>
</dbReference>